<proteinExistence type="predicted"/>
<name>A0A835Y4H2_9CHLO</name>
<comment type="caution">
    <text evidence="1">The sequence shown here is derived from an EMBL/GenBank/DDBJ whole genome shotgun (WGS) entry which is preliminary data.</text>
</comment>
<protein>
    <submittedName>
        <fullName evidence="1">Uncharacterized protein</fullName>
    </submittedName>
</protein>
<dbReference type="OrthoDB" id="10266716at2759"/>
<organism evidence="1 2">
    <name type="scientific">Edaphochlamys debaryana</name>
    <dbReference type="NCBI Taxonomy" id="47281"/>
    <lineage>
        <taxon>Eukaryota</taxon>
        <taxon>Viridiplantae</taxon>
        <taxon>Chlorophyta</taxon>
        <taxon>core chlorophytes</taxon>
        <taxon>Chlorophyceae</taxon>
        <taxon>CS clade</taxon>
        <taxon>Chlamydomonadales</taxon>
        <taxon>Chlamydomonadales incertae sedis</taxon>
        <taxon>Edaphochlamys</taxon>
    </lineage>
</organism>
<keyword evidence="2" id="KW-1185">Reference proteome</keyword>
<dbReference type="InterPro" id="IPR053733">
    <property type="entry name" value="Heme_Transport_Util_sf"/>
</dbReference>
<gene>
    <name evidence="1" type="ORF">HYH03_010782</name>
</gene>
<dbReference type="SUPFAM" id="SSF144064">
    <property type="entry name" value="Heme iron utilization protein-like"/>
    <property type="match status" value="1"/>
</dbReference>
<evidence type="ECO:0000313" key="2">
    <source>
        <dbReference type="Proteomes" id="UP000612055"/>
    </source>
</evidence>
<accession>A0A835Y4H2</accession>
<dbReference type="AlphaFoldDB" id="A0A835Y4H2"/>
<sequence>MLVSRTACRAPFRSGAAPRRALAVRATAAPASTAQLKSLLDDASAAGLGQVRFIVLGDGAILESVNNWGGVRYNDVPSRGTLATIASADKSFECHIVLNKVKKALIAKSKAKAGDYDVYAIRFQGEEGKMLLTCLLHGQAGVYQPAAVEAWKKLHEKYGDALDFA</sequence>
<dbReference type="Proteomes" id="UP000612055">
    <property type="component" value="Unassembled WGS sequence"/>
</dbReference>
<reference evidence="1" key="1">
    <citation type="journal article" date="2020" name="bioRxiv">
        <title>Comparative genomics of Chlamydomonas.</title>
        <authorList>
            <person name="Craig R.J."/>
            <person name="Hasan A.R."/>
            <person name="Ness R.W."/>
            <person name="Keightley P.D."/>
        </authorList>
    </citation>
    <scope>NUCLEOTIDE SEQUENCE</scope>
    <source>
        <strain evidence="1">CCAP 11/70</strain>
    </source>
</reference>
<dbReference type="Gene3D" id="3.40.1570.10">
    <property type="entry name" value="HemS/ChuS/ChuX like domains"/>
    <property type="match status" value="1"/>
</dbReference>
<dbReference type="EMBL" id="JAEHOE010000058">
    <property type="protein sequence ID" value="KAG2490864.1"/>
    <property type="molecule type" value="Genomic_DNA"/>
</dbReference>
<evidence type="ECO:0000313" key="1">
    <source>
        <dbReference type="EMBL" id="KAG2490864.1"/>
    </source>
</evidence>